<gene>
    <name evidence="2" type="ORF">ESZ00_08245</name>
</gene>
<protein>
    <submittedName>
        <fullName evidence="2">Uncharacterized protein</fullName>
    </submittedName>
</protein>
<organism evidence="2 3">
    <name type="scientific">Silvibacterium dinghuense</name>
    <dbReference type="NCBI Taxonomy" id="1560006"/>
    <lineage>
        <taxon>Bacteria</taxon>
        <taxon>Pseudomonadati</taxon>
        <taxon>Acidobacteriota</taxon>
        <taxon>Terriglobia</taxon>
        <taxon>Terriglobales</taxon>
        <taxon>Acidobacteriaceae</taxon>
        <taxon>Silvibacterium</taxon>
    </lineage>
</organism>
<evidence type="ECO:0000256" key="1">
    <source>
        <dbReference type="SAM" id="SignalP"/>
    </source>
</evidence>
<dbReference type="Proteomes" id="UP000290253">
    <property type="component" value="Unassembled WGS sequence"/>
</dbReference>
<dbReference type="OrthoDB" id="185897at2"/>
<accession>A0A4Q1SK53</accession>
<name>A0A4Q1SK53_9BACT</name>
<evidence type="ECO:0000313" key="2">
    <source>
        <dbReference type="EMBL" id="RXS97837.1"/>
    </source>
</evidence>
<keyword evidence="1" id="KW-0732">Signal</keyword>
<comment type="caution">
    <text evidence="2">The sequence shown here is derived from an EMBL/GenBank/DDBJ whole genome shotgun (WGS) entry which is preliminary data.</text>
</comment>
<feature type="chain" id="PRO_5020208889" evidence="1">
    <location>
        <begin position="18"/>
        <end position="195"/>
    </location>
</feature>
<feature type="signal peptide" evidence="1">
    <location>
        <begin position="1"/>
        <end position="17"/>
    </location>
</feature>
<proteinExistence type="predicted"/>
<dbReference type="RefSeq" id="WP_129207616.1">
    <property type="nucleotide sequence ID" value="NZ_BMGU01000001.1"/>
</dbReference>
<dbReference type="EMBL" id="SDMK01000001">
    <property type="protein sequence ID" value="RXS97837.1"/>
    <property type="molecule type" value="Genomic_DNA"/>
</dbReference>
<reference evidence="2 3" key="1">
    <citation type="journal article" date="2016" name="Int. J. Syst. Evol. Microbiol.">
        <title>Acidipila dinghuensis sp. nov., an acidobacterium isolated from forest soil.</title>
        <authorList>
            <person name="Jiang Y.W."/>
            <person name="Wang J."/>
            <person name="Chen M.H."/>
            <person name="Lv Y.Y."/>
            <person name="Qiu L.H."/>
        </authorList>
    </citation>
    <scope>NUCLEOTIDE SEQUENCE [LARGE SCALE GENOMIC DNA]</scope>
    <source>
        <strain evidence="2 3">DHOF10</strain>
    </source>
</reference>
<dbReference type="PROSITE" id="PS51257">
    <property type="entry name" value="PROKAR_LIPOPROTEIN"/>
    <property type="match status" value="1"/>
</dbReference>
<sequence length="195" mass="22306">MKRLVLIVVLMSSSCFAQTRMFPAGALDTRNDLDVFRNQWYSRALQALHEPSLSSEAKDQRVESYRFLWLRSFNHPVSVRIYRNDKKQWMLTLKIASGAGGYPPGVLIDEETCGVKDVDMQAFLTRVNKTGFWTAPNPVNDQKGTDGSQWIIEGVKDGKYHVVDRWYPKDGVARELGWEMVFNLAGLEVPKQSIY</sequence>
<keyword evidence="3" id="KW-1185">Reference proteome</keyword>
<evidence type="ECO:0000313" key="3">
    <source>
        <dbReference type="Proteomes" id="UP000290253"/>
    </source>
</evidence>
<dbReference type="AlphaFoldDB" id="A0A4Q1SK53"/>